<organism evidence="12">
    <name type="scientific">Eudiplodinium maggii</name>
    <dbReference type="NCBI Taxonomy" id="47892"/>
    <lineage>
        <taxon>Eukaryota</taxon>
        <taxon>Sar</taxon>
        <taxon>Alveolata</taxon>
        <taxon>Ciliophora</taxon>
        <taxon>Intramacronucleata</taxon>
        <taxon>Litostomatea</taxon>
        <taxon>Trichostomatia</taxon>
        <taxon>Entodiniomorphida</taxon>
        <taxon>Ophryoscolecidae</taxon>
        <taxon>Eudiplodinium</taxon>
    </lineage>
</organism>
<evidence type="ECO:0000259" key="11">
    <source>
        <dbReference type="SMART" id="SM00642"/>
    </source>
</evidence>
<dbReference type="CAZy" id="GH13">
    <property type="family name" value="Glycoside Hydrolase Family 13"/>
</dbReference>
<evidence type="ECO:0000256" key="3">
    <source>
        <dbReference type="ARBA" id="ARBA00008061"/>
    </source>
</evidence>
<feature type="region of interest" description="Disordered" evidence="10">
    <location>
        <begin position="349"/>
        <end position="368"/>
    </location>
</feature>
<dbReference type="SMART" id="SM00642">
    <property type="entry name" value="Aamy"/>
    <property type="match status" value="1"/>
</dbReference>
<keyword evidence="5 9" id="KW-0378">Hydrolase</keyword>
<dbReference type="CDD" id="cd11317">
    <property type="entry name" value="AmyAc_bac_euk_AmyA"/>
    <property type="match status" value="1"/>
</dbReference>
<dbReference type="AlphaFoldDB" id="B7FBL0"/>
<evidence type="ECO:0000256" key="5">
    <source>
        <dbReference type="ARBA" id="ARBA00022801"/>
    </source>
</evidence>
<protein>
    <recommendedName>
        <fullName evidence="4 9">Alpha-amylase</fullName>
        <ecNumber evidence="4 9">3.2.1.1</ecNumber>
    </recommendedName>
</protein>
<comment type="similarity">
    <text evidence="3 8">Belongs to the glycosyl hydrolase 13 family.</text>
</comment>
<evidence type="ECO:0000256" key="6">
    <source>
        <dbReference type="ARBA" id="ARBA00023277"/>
    </source>
</evidence>
<evidence type="ECO:0000256" key="4">
    <source>
        <dbReference type="ARBA" id="ARBA00012595"/>
    </source>
</evidence>
<keyword evidence="7 9" id="KW-0326">Glycosidase</keyword>
<accession>B7FBL0</accession>
<comment type="cofactor">
    <cofactor evidence="2">
        <name>Ca(2+)</name>
        <dbReference type="ChEBI" id="CHEBI:29108"/>
    </cofactor>
</comment>
<comment type="catalytic activity">
    <reaction evidence="1 9">
        <text>Endohydrolysis of (1-&gt;4)-alpha-D-glucosidic linkages in polysaccharides containing three or more (1-&gt;4)-alpha-linked D-glucose units.</text>
        <dbReference type="EC" id="3.2.1.1"/>
    </reaction>
</comment>
<dbReference type="Pfam" id="PF00128">
    <property type="entry name" value="Alpha-amylase"/>
    <property type="match status" value="1"/>
</dbReference>
<evidence type="ECO:0000256" key="2">
    <source>
        <dbReference type="ARBA" id="ARBA00001913"/>
    </source>
</evidence>
<dbReference type="PRINTS" id="PR00110">
    <property type="entry name" value="ALPHAAMYLASE"/>
</dbReference>
<keyword evidence="6 9" id="KW-0119">Carbohydrate metabolism</keyword>
<proteinExistence type="evidence at transcript level"/>
<sequence length="505" mass="56890">MDGKQLAKLELEDEYFMWDNPKVDQGSQYENGQKGAIVELFGWPYDDIAEECEFIGNAGYMAVKVFPASEHILTFDTVEDGELNPWWFIYQPVSYRLHSRSGDKKQFKNMINTCRKHGVRVYSDAVINHMAGNGNDMYADHRNSAGGSCIHWGPKAGSAGSPWWTTGWQFENNAYTKKMPVLEFPAVPYGPSDLHCERSLSAWTDGNILNLGWLSGLTDLNTEKEYVQQRIADYITTMLSMGVSGIRIDAAKHIAPEYLAKIFKRLKDNLGGGDLPEDFTAYLEVIIGGEKDLLLCGDGDYSYGHPFTKKLKAEGLSDDDVEKIKLWRSDYPKEYPICGDNDLPDSRNAVGLDCHDDQNEGSSSRDMQDKGSVYVKEKNVEKHRVFNIQLFNTERGWKIKLLLSSYSFMKNGARGYPDGKSDCSGCTGKQCKENCSKSVPYQKAYDPNSTGYDTGDSGNWKEGTYTRVHRDAEIINAMRQWMGLGKLSSTELFAKEKMKAKRLGL</sequence>
<dbReference type="SUPFAM" id="SSF51445">
    <property type="entry name" value="(Trans)glycosidases"/>
    <property type="match status" value="1"/>
</dbReference>
<dbReference type="EC" id="3.2.1.1" evidence="4 9"/>
<evidence type="ECO:0000256" key="8">
    <source>
        <dbReference type="RuleBase" id="RU003615"/>
    </source>
</evidence>
<dbReference type="GO" id="GO:0043169">
    <property type="term" value="F:cation binding"/>
    <property type="evidence" value="ECO:0007669"/>
    <property type="project" value="InterPro"/>
</dbReference>
<dbReference type="InterPro" id="IPR017853">
    <property type="entry name" value="GH"/>
</dbReference>
<evidence type="ECO:0000256" key="7">
    <source>
        <dbReference type="ARBA" id="ARBA00023295"/>
    </source>
</evidence>
<evidence type="ECO:0000313" key="12">
    <source>
        <dbReference type="EMBL" id="CAL92192.1"/>
    </source>
</evidence>
<dbReference type="SMR" id="B7FBL0"/>
<dbReference type="PANTHER" id="PTHR43447">
    <property type="entry name" value="ALPHA-AMYLASE"/>
    <property type="match status" value="1"/>
</dbReference>
<evidence type="ECO:0000256" key="9">
    <source>
        <dbReference type="RuleBase" id="RU361134"/>
    </source>
</evidence>
<evidence type="ECO:0000256" key="10">
    <source>
        <dbReference type="SAM" id="MobiDB-lite"/>
    </source>
</evidence>
<feature type="domain" description="Glycosyl hydrolase family 13 catalytic" evidence="11">
    <location>
        <begin position="35"/>
        <end position="450"/>
    </location>
</feature>
<dbReference type="InterPro" id="IPR006047">
    <property type="entry name" value="GH13_cat_dom"/>
</dbReference>
<dbReference type="GO" id="GO:0004556">
    <property type="term" value="F:alpha-amylase activity"/>
    <property type="evidence" value="ECO:0007669"/>
    <property type="project" value="UniProtKB-UniRule"/>
</dbReference>
<dbReference type="Gene3D" id="3.20.20.80">
    <property type="entry name" value="Glycosidases"/>
    <property type="match status" value="1"/>
</dbReference>
<evidence type="ECO:0000256" key="1">
    <source>
        <dbReference type="ARBA" id="ARBA00000548"/>
    </source>
</evidence>
<gene>
    <name evidence="12" type="primary">amyl1</name>
</gene>
<name>B7FBL0_9CILI</name>
<dbReference type="EMBL" id="AM419456">
    <property type="protein sequence ID" value="CAL92192.1"/>
    <property type="molecule type" value="mRNA"/>
</dbReference>
<dbReference type="InterPro" id="IPR006046">
    <property type="entry name" value="Alpha_amylase"/>
</dbReference>
<reference evidence="12" key="1">
    <citation type="submission" date="2006-12" db="EMBL/GenBank/DDBJ databases">
        <title>Characterization of the amylolytic properties of the rumen ciliate protozoan Eudiplodinium maggii.</title>
        <authorList>
            <person name="Belzecki G."/>
            <person name="Newbold C.J."/>
            <person name="McEwan N.R."/>
            <person name="McIntosh F.M."/>
            <person name="Michalowski T."/>
        </authorList>
    </citation>
    <scope>NUCLEOTIDE SEQUENCE</scope>
</reference>
<dbReference type="GO" id="GO:0005975">
    <property type="term" value="P:carbohydrate metabolic process"/>
    <property type="evidence" value="ECO:0007669"/>
    <property type="project" value="InterPro"/>
</dbReference>